<dbReference type="Pfam" id="PF21088">
    <property type="entry name" value="MS_channel_1st"/>
    <property type="match status" value="1"/>
</dbReference>
<feature type="transmembrane region" description="Helical" evidence="7">
    <location>
        <begin position="12"/>
        <end position="31"/>
    </location>
</feature>
<dbReference type="InterPro" id="IPR049142">
    <property type="entry name" value="MS_channel_1st"/>
</dbReference>
<dbReference type="Gene3D" id="1.10.287.1260">
    <property type="match status" value="1"/>
</dbReference>
<dbReference type="InterPro" id="IPR011066">
    <property type="entry name" value="MscS_channel_C_sf"/>
</dbReference>
<protein>
    <submittedName>
        <fullName evidence="11">Mechanosensitive ion channel family protein</fullName>
    </submittedName>
</protein>
<keyword evidence="6 7" id="KW-0472">Membrane</keyword>
<evidence type="ECO:0000313" key="11">
    <source>
        <dbReference type="EMBL" id="MFB9731651.1"/>
    </source>
</evidence>
<name>A0ABV5V1I7_9MICO</name>
<comment type="caution">
    <text evidence="11">The sequence shown here is derived from an EMBL/GenBank/DDBJ whole genome shotgun (WGS) entry which is preliminary data.</text>
</comment>
<keyword evidence="3" id="KW-1003">Cell membrane</keyword>
<dbReference type="Pfam" id="PF00924">
    <property type="entry name" value="MS_channel_2nd"/>
    <property type="match status" value="1"/>
</dbReference>
<evidence type="ECO:0000259" key="8">
    <source>
        <dbReference type="Pfam" id="PF00924"/>
    </source>
</evidence>
<dbReference type="InterPro" id="IPR006685">
    <property type="entry name" value="MscS_channel_2nd"/>
</dbReference>
<feature type="transmembrane region" description="Helical" evidence="7">
    <location>
        <begin position="76"/>
        <end position="98"/>
    </location>
</feature>
<sequence>MSDLNGLLEDLGPAWSGALVFVVTVLLSLVIHRLLTRGIDGADGQRHTGRQVGRFSSVAVFILGSLWALRVSGLEVGPLLGAMGVGGIAVAFAAQDLLQNFLAGRLIQARRPFKVGDQITSLDYEGTVLDIDLRATRLRTYDGLDVVLPNAEVLRHPIVNHTRTPLRRTTLVVGVAYDTDLALAQRVLIESLAGLDELQDTPTPKAWAQEFGDSAITFAVMF</sequence>
<dbReference type="InterPro" id="IPR010920">
    <property type="entry name" value="LSM_dom_sf"/>
</dbReference>
<dbReference type="Proteomes" id="UP001589613">
    <property type="component" value="Unassembled WGS sequence"/>
</dbReference>
<dbReference type="PANTHER" id="PTHR30221">
    <property type="entry name" value="SMALL-CONDUCTANCE MECHANOSENSITIVE CHANNEL"/>
    <property type="match status" value="1"/>
</dbReference>
<dbReference type="Pfam" id="PF21082">
    <property type="entry name" value="MS_channel_3rd"/>
    <property type="match status" value="1"/>
</dbReference>
<evidence type="ECO:0000259" key="9">
    <source>
        <dbReference type="Pfam" id="PF21082"/>
    </source>
</evidence>
<dbReference type="RefSeq" id="WP_141337588.1">
    <property type="nucleotide sequence ID" value="NZ_JBHMAX010000013.1"/>
</dbReference>
<evidence type="ECO:0000259" key="10">
    <source>
        <dbReference type="Pfam" id="PF21088"/>
    </source>
</evidence>
<dbReference type="InterPro" id="IPR006686">
    <property type="entry name" value="MscS_channel_CS"/>
</dbReference>
<dbReference type="EMBL" id="JBHMAX010000013">
    <property type="protein sequence ID" value="MFB9731651.1"/>
    <property type="molecule type" value="Genomic_DNA"/>
</dbReference>
<comment type="subcellular location">
    <subcellularLocation>
        <location evidence="1">Cell membrane</location>
        <topology evidence="1">Multi-pass membrane protein</topology>
    </subcellularLocation>
</comment>
<evidence type="ECO:0000256" key="4">
    <source>
        <dbReference type="ARBA" id="ARBA00022692"/>
    </source>
</evidence>
<evidence type="ECO:0000256" key="6">
    <source>
        <dbReference type="ARBA" id="ARBA00023136"/>
    </source>
</evidence>
<dbReference type="InterPro" id="IPR049278">
    <property type="entry name" value="MS_channel_C"/>
</dbReference>
<accession>A0ABV5V1I7</accession>
<feature type="domain" description="Mechanosensitive ion channel MscS" evidence="8">
    <location>
        <begin position="96"/>
        <end position="163"/>
    </location>
</feature>
<dbReference type="SUPFAM" id="SSF50182">
    <property type="entry name" value="Sm-like ribonucleoproteins"/>
    <property type="match status" value="1"/>
</dbReference>
<dbReference type="Gene3D" id="3.30.70.100">
    <property type="match status" value="1"/>
</dbReference>
<dbReference type="SUPFAM" id="SSF82689">
    <property type="entry name" value="Mechanosensitive channel protein MscS (YggB), C-terminal domain"/>
    <property type="match status" value="1"/>
</dbReference>
<evidence type="ECO:0000256" key="7">
    <source>
        <dbReference type="SAM" id="Phobius"/>
    </source>
</evidence>
<feature type="domain" description="Mechanosensitive ion channel transmembrane helices 2/3" evidence="10">
    <location>
        <begin position="57"/>
        <end position="95"/>
    </location>
</feature>
<gene>
    <name evidence="11" type="ORF">ACFFN0_06325</name>
</gene>
<evidence type="ECO:0000256" key="3">
    <source>
        <dbReference type="ARBA" id="ARBA00022475"/>
    </source>
</evidence>
<keyword evidence="5 7" id="KW-1133">Transmembrane helix</keyword>
<evidence type="ECO:0000256" key="1">
    <source>
        <dbReference type="ARBA" id="ARBA00004651"/>
    </source>
</evidence>
<proteinExistence type="inferred from homology"/>
<reference evidence="11 12" key="1">
    <citation type="submission" date="2024-09" db="EMBL/GenBank/DDBJ databases">
        <authorList>
            <person name="Sun Q."/>
            <person name="Mori K."/>
        </authorList>
    </citation>
    <scope>NUCLEOTIDE SEQUENCE [LARGE SCALE GENOMIC DNA]</scope>
    <source>
        <strain evidence="11 12">JCM 12763</strain>
    </source>
</reference>
<feature type="domain" description="Mechanosensitive ion channel MscS C-terminal" evidence="9">
    <location>
        <begin position="170"/>
        <end position="220"/>
    </location>
</feature>
<evidence type="ECO:0000313" key="12">
    <source>
        <dbReference type="Proteomes" id="UP001589613"/>
    </source>
</evidence>
<feature type="transmembrane region" description="Helical" evidence="7">
    <location>
        <begin position="52"/>
        <end position="70"/>
    </location>
</feature>
<dbReference type="SUPFAM" id="SSF82861">
    <property type="entry name" value="Mechanosensitive channel protein MscS (YggB), transmembrane region"/>
    <property type="match status" value="1"/>
</dbReference>
<keyword evidence="12" id="KW-1185">Reference proteome</keyword>
<organism evidence="11 12">
    <name type="scientific">Ornithinimicrobium kibberense</name>
    <dbReference type="NCBI Taxonomy" id="282060"/>
    <lineage>
        <taxon>Bacteria</taxon>
        <taxon>Bacillati</taxon>
        <taxon>Actinomycetota</taxon>
        <taxon>Actinomycetes</taxon>
        <taxon>Micrococcales</taxon>
        <taxon>Ornithinimicrobiaceae</taxon>
        <taxon>Ornithinimicrobium</taxon>
    </lineage>
</organism>
<comment type="similarity">
    <text evidence="2">Belongs to the MscS (TC 1.A.23) family.</text>
</comment>
<dbReference type="InterPro" id="IPR023408">
    <property type="entry name" value="MscS_beta-dom_sf"/>
</dbReference>
<keyword evidence="4 7" id="KW-0812">Transmembrane</keyword>
<dbReference type="PANTHER" id="PTHR30221:SF1">
    <property type="entry name" value="SMALL-CONDUCTANCE MECHANOSENSITIVE CHANNEL"/>
    <property type="match status" value="1"/>
</dbReference>
<evidence type="ECO:0000256" key="5">
    <source>
        <dbReference type="ARBA" id="ARBA00022989"/>
    </source>
</evidence>
<dbReference type="InterPro" id="IPR045275">
    <property type="entry name" value="MscS_archaea/bacteria_type"/>
</dbReference>
<dbReference type="PROSITE" id="PS01246">
    <property type="entry name" value="UPF0003"/>
    <property type="match status" value="1"/>
</dbReference>
<dbReference type="Gene3D" id="2.30.30.60">
    <property type="match status" value="1"/>
</dbReference>
<dbReference type="InterPro" id="IPR011014">
    <property type="entry name" value="MscS_channel_TM-2"/>
</dbReference>
<evidence type="ECO:0000256" key="2">
    <source>
        <dbReference type="ARBA" id="ARBA00008017"/>
    </source>
</evidence>